<dbReference type="InterPro" id="IPR046161">
    <property type="entry name" value="DUF6163"/>
</dbReference>
<feature type="transmembrane region" description="Helical" evidence="1">
    <location>
        <begin position="85"/>
        <end position="105"/>
    </location>
</feature>
<name>A0A8J3DGN4_9HYPH</name>
<keyword evidence="3" id="KW-1185">Reference proteome</keyword>
<feature type="transmembrane region" description="Helical" evidence="1">
    <location>
        <begin position="58"/>
        <end position="79"/>
    </location>
</feature>
<evidence type="ECO:0000313" key="3">
    <source>
        <dbReference type="Proteomes" id="UP000641137"/>
    </source>
</evidence>
<comment type="caution">
    <text evidence="2">The sequence shown here is derived from an EMBL/GenBank/DDBJ whole genome shotgun (WGS) entry which is preliminary data.</text>
</comment>
<reference evidence="2" key="1">
    <citation type="journal article" date="2014" name="Int. J. Syst. Evol. Microbiol.">
        <title>Complete genome sequence of Corynebacterium casei LMG S-19264T (=DSM 44701T), isolated from a smear-ripened cheese.</title>
        <authorList>
            <consortium name="US DOE Joint Genome Institute (JGI-PGF)"/>
            <person name="Walter F."/>
            <person name="Albersmeier A."/>
            <person name="Kalinowski J."/>
            <person name="Ruckert C."/>
        </authorList>
    </citation>
    <scope>NUCLEOTIDE SEQUENCE</scope>
    <source>
        <strain evidence="2">KCTC 42097</strain>
    </source>
</reference>
<dbReference type="Pfam" id="PF19660">
    <property type="entry name" value="DUF6163"/>
    <property type="match status" value="1"/>
</dbReference>
<dbReference type="AlphaFoldDB" id="A0A8J3DGN4"/>
<proteinExistence type="predicted"/>
<organism evidence="2 3">
    <name type="scientific">Limoniibacter endophyticus</name>
    <dbReference type="NCBI Taxonomy" id="1565040"/>
    <lineage>
        <taxon>Bacteria</taxon>
        <taxon>Pseudomonadati</taxon>
        <taxon>Pseudomonadota</taxon>
        <taxon>Alphaproteobacteria</taxon>
        <taxon>Hyphomicrobiales</taxon>
        <taxon>Bartonellaceae</taxon>
        <taxon>Limoniibacter</taxon>
    </lineage>
</organism>
<feature type="transmembrane region" description="Helical" evidence="1">
    <location>
        <begin position="112"/>
        <end position="130"/>
    </location>
</feature>
<protein>
    <submittedName>
        <fullName evidence="2">Uncharacterized protein</fullName>
    </submittedName>
</protein>
<evidence type="ECO:0000313" key="2">
    <source>
        <dbReference type="EMBL" id="GHC68407.1"/>
    </source>
</evidence>
<feature type="transmembrane region" description="Helical" evidence="1">
    <location>
        <begin position="20"/>
        <end position="38"/>
    </location>
</feature>
<keyword evidence="1" id="KW-1133">Transmembrane helix</keyword>
<dbReference type="EMBL" id="BMZO01000004">
    <property type="protein sequence ID" value="GHC68407.1"/>
    <property type="molecule type" value="Genomic_DNA"/>
</dbReference>
<keyword evidence="1" id="KW-0472">Membrane</keyword>
<dbReference type="Proteomes" id="UP000641137">
    <property type="component" value="Unassembled WGS sequence"/>
</dbReference>
<keyword evidence="1" id="KW-0812">Transmembrane</keyword>
<accession>A0A8J3DGN4</accession>
<sequence>MSIPAPRIPLPTANETAMTWLMRTGAALCLMFGIFYWIRLVGIHPGPQWRFDLMPAYWQITAASLAVLFPLAGVGLWMLAAWGPVIWFICAAIETIMYLGFPAYFGERMLPLFIHLIIAMLYIILRVLIWREESARSLTNRL</sequence>
<evidence type="ECO:0000256" key="1">
    <source>
        <dbReference type="SAM" id="Phobius"/>
    </source>
</evidence>
<reference evidence="2" key="2">
    <citation type="submission" date="2020-09" db="EMBL/GenBank/DDBJ databases">
        <authorList>
            <person name="Sun Q."/>
            <person name="Kim S."/>
        </authorList>
    </citation>
    <scope>NUCLEOTIDE SEQUENCE</scope>
    <source>
        <strain evidence="2">KCTC 42097</strain>
    </source>
</reference>
<gene>
    <name evidence="2" type="ORF">GCM10010136_13090</name>
</gene>